<reference evidence="4" key="1">
    <citation type="submission" date="2025-08" db="UniProtKB">
        <authorList>
            <consortium name="RefSeq"/>
        </authorList>
    </citation>
    <scope>IDENTIFICATION</scope>
</reference>
<feature type="domain" description="Glutaredoxin" evidence="2">
    <location>
        <begin position="209"/>
        <end position="275"/>
    </location>
</feature>
<dbReference type="PANTHER" id="PTHR45669">
    <property type="entry name" value="GLUTAREDOXIN DOMAIN-CONTAINING CYSTEINE-RICH PROTEIN CG12206-RELATED"/>
    <property type="match status" value="1"/>
</dbReference>
<name>A0AB40D1I6_DIOCR</name>
<dbReference type="PANTHER" id="PTHR45669:SF30">
    <property type="entry name" value="OS04G0641300 PROTEIN"/>
    <property type="match status" value="1"/>
</dbReference>
<dbReference type="Pfam" id="PF23733">
    <property type="entry name" value="GRXCR1-2_C"/>
    <property type="match status" value="1"/>
</dbReference>
<proteinExistence type="predicted"/>
<evidence type="ECO:0000259" key="2">
    <source>
        <dbReference type="Pfam" id="PF00462"/>
    </source>
</evidence>
<dbReference type="Gene3D" id="3.40.30.10">
    <property type="entry name" value="Glutaredoxin"/>
    <property type="match status" value="1"/>
</dbReference>
<protein>
    <submittedName>
        <fullName evidence="4">Uncharacterized protein At3g28850</fullName>
    </submittedName>
</protein>
<dbReference type="Pfam" id="PF00462">
    <property type="entry name" value="Glutaredoxin"/>
    <property type="match status" value="1"/>
</dbReference>
<gene>
    <name evidence="4" type="primary">LOC120283617</name>
</gene>
<organism evidence="3 4">
    <name type="scientific">Dioscorea cayennensis subsp. rotundata</name>
    <name type="common">White Guinea yam</name>
    <name type="synonym">Dioscorea rotundata</name>
    <dbReference type="NCBI Taxonomy" id="55577"/>
    <lineage>
        <taxon>Eukaryota</taxon>
        <taxon>Viridiplantae</taxon>
        <taxon>Streptophyta</taxon>
        <taxon>Embryophyta</taxon>
        <taxon>Tracheophyta</taxon>
        <taxon>Spermatophyta</taxon>
        <taxon>Magnoliopsida</taxon>
        <taxon>Liliopsida</taxon>
        <taxon>Dioscoreales</taxon>
        <taxon>Dioscoreaceae</taxon>
        <taxon>Dioscorea</taxon>
    </lineage>
</organism>
<accession>A0AB40D1I6</accession>
<dbReference type="InterPro" id="IPR002109">
    <property type="entry name" value="Glutaredoxin"/>
</dbReference>
<dbReference type="FunFam" id="3.40.30.10:FF:000273">
    <property type="entry name" value="Glutaredoxin family protein"/>
    <property type="match status" value="1"/>
</dbReference>
<feature type="region of interest" description="Disordered" evidence="1">
    <location>
        <begin position="1"/>
        <end position="25"/>
    </location>
</feature>
<dbReference type="InterPro" id="IPR036249">
    <property type="entry name" value="Thioredoxin-like_sf"/>
</dbReference>
<keyword evidence="3" id="KW-1185">Reference proteome</keyword>
<dbReference type="Proteomes" id="UP001515500">
    <property type="component" value="Chromosome 19"/>
</dbReference>
<evidence type="ECO:0000256" key="1">
    <source>
        <dbReference type="SAM" id="MobiDB-lite"/>
    </source>
</evidence>
<dbReference type="AlphaFoldDB" id="A0AB40D1I6"/>
<dbReference type="CDD" id="cd03031">
    <property type="entry name" value="GRX_GRX_like"/>
    <property type="match status" value="1"/>
</dbReference>
<sequence length="362" mass="40212">MGCTSSKQARRDRRRGPSAAVARCRSLPPSGQHVVALTASTLGSLKLDDAAGDEEMMKTCNDHLGLSPELATAAKAWSEMIEKKIPKTPTVTPPNEPETINAWELMAGLEDTTPPRAGTGAADTERSFSFHSSSPKPMWMVLGGEEDSIIADFDPEMISAFRKAFKSFSPEPETITGIVKARVTEFQEKIDAKKDEKMLSNNQEKVLLYFTSLRGVRKTYEDCANVRMILKGYGVEVDERDVSMHGGFKEELNEILGGGFEGRMLPRVFVNGRYIGGVEEVRHLHDAGDLWDILRGCRKMVEEKGQCEACFDVRFVPCETCSGSCKVFVEDEEDEEMEIVSGFRRCFDCNENGLVRCPFCCC</sequence>
<dbReference type="GeneID" id="120283617"/>
<dbReference type="PROSITE" id="PS51354">
    <property type="entry name" value="GLUTAREDOXIN_2"/>
    <property type="match status" value="1"/>
</dbReference>
<evidence type="ECO:0000313" key="4">
    <source>
        <dbReference type="RefSeq" id="XP_039146257.1"/>
    </source>
</evidence>
<evidence type="ECO:0000313" key="3">
    <source>
        <dbReference type="Proteomes" id="UP001515500"/>
    </source>
</evidence>
<dbReference type="SUPFAM" id="SSF52833">
    <property type="entry name" value="Thioredoxin-like"/>
    <property type="match status" value="1"/>
</dbReference>
<dbReference type="RefSeq" id="XP_039146257.1">
    <property type="nucleotide sequence ID" value="XM_039290323.1"/>
</dbReference>